<reference evidence="2 3" key="1">
    <citation type="submission" date="2016-10" db="EMBL/GenBank/DDBJ databases">
        <authorList>
            <person name="de Groot N.N."/>
        </authorList>
    </citation>
    <scope>NUCLEOTIDE SEQUENCE [LARGE SCALE GENOMIC DNA]</scope>
    <source>
        <strain evidence="2 3">DSM 21228</strain>
    </source>
</reference>
<protein>
    <submittedName>
        <fullName evidence="2">Uncharacterized protein</fullName>
    </submittedName>
</protein>
<sequence>MKKEQRFKTVVRVCSYLLTTTILSSTAFAEETAAYDGEWSTLSPNLSLKITPQAASFTLEGKTYTATSPSYLNGQLNTSPFLYLADAQQQHRFYLMISEAGGNTAKLNGYYDNAEQSLPIQLTKMDAAPQVSATTP</sequence>
<keyword evidence="3" id="KW-1185">Reference proteome</keyword>
<feature type="signal peptide" evidence="1">
    <location>
        <begin position="1"/>
        <end position="29"/>
    </location>
</feature>
<accession>A0A1H4FW46</accession>
<keyword evidence="1" id="KW-0732">Signal</keyword>
<dbReference type="AlphaFoldDB" id="A0A1H4FW46"/>
<evidence type="ECO:0000256" key="1">
    <source>
        <dbReference type="SAM" id="SignalP"/>
    </source>
</evidence>
<dbReference type="Proteomes" id="UP000199397">
    <property type="component" value="Unassembled WGS sequence"/>
</dbReference>
<evidence type="ECO:0000313" key="2">
    <source>
        <dbReference type="EMBL" id="SEB00732.1"/>
    </source>
</evidence>
<dbReference type="EMBL" id="FNQP01000024">
    <property type="protein sequence ID" value="SEB00732.1"/>
    <property type="molecule type" value="Genomic_DNA"/>
</dbReference>
<organism evidence="2 3">
    <name type="scientific">Thiothrix caldifontis</name>
    <dbReference type="NCBI Taxonomy" id="525918"/>
    <lineage>
        <taxon>Bacteria</taxon>
        <taxon>Pseudomonadati</taxon>
        <taxon>Pseudomonadota</taxon>
        <taxon>Gammaproteobacteria</taxon>
        <taxon>Thiotrichales</taxon>
        <taxon>Thiotrichaceae</taxon>
        <taxon>Thiothrix</taxon>
    </lineage>
</organism>
<evidence type="ECO:0000313" key="3">
    <source>
        <dbReference type="Proteomes" id="UP000199397"/>
    </source>
</evidence>
<dbReference type="RefSeq" id="WP_093070105.1">
    <property type="nucleotide sequence ID" value="NZ_FNQP01000024.1"/>
</dbReference>
<feature type="chain" id="PRO_5011621994" evidence="1">
    <location>
        <begin position="30"/>
        <end position="136"/>
    </location>
</feature>
<proteinExistence type="predicted"/>
<name>A0A1H4FW46_9GAMM</name>
<gene>
    <name evidence="2" type="ORF">SAMN05660964_03127</name>
</gene>